<name>A0A368SYC7_9ACTN</name>
<dbReference type="InterPro" id="IPR016152">
    <property type="entry name" value="PTrfase/Anion_transptr"/>
</dbReference>
<evidence type="ECO:0000256" key="5">
    <source>
        <dbReference type="ARBA" id="ARBA00022597"/>
    </source>
</evidence>
<sequence length="153" mass="16340">MPAEALLVTPEAVRLGRTARDKADAIDQCGQLLLELGAVEPGYLPAMHEREKSVSTYIGEGVAIPHGTNEARALVRRTALAVVQFPDGVDWDGSDVRLAIGIAADGEQHMGVLSALALTLGLPERAERLRTAVDVATVVELLRPIPENQTEDI</sequence>
<keyword evidence="8" id="KW-0418">Kinase</keyword>
<evidence type="ECO:0000256" key="10">
    <source>
        <dbReference type="ARBA" id="ARBA00030956"/>
    </source>
</evidence>
<dbReference type="PANTHER" id="PTHR30181:SF2">
    <property type="entry name" value="PTS SYSTEM MANNITOL-SPECIFIC EIICBA COMPONENT"/>
    <property type="match status" value="1"/>
</dbReference>
<dbReference type="EMBL" id="QEIN01000371">
    <property type="protein sequence ID" value="RCV48762.1"/>
    <property type="molecule type" value="Genomic_DNA"/>
</dbReference>
<dbReference type="OrthoDB" id="1640042at2"/>
<dbReference type="PROSITE" id="PS51094">
    <property type="entry name" value="PTS_EIIA_TYPE_2"/>
    <property type="match status" value="1"/>
</dbReference>
<dbReference type="RefSeq" id="WP_114400849.1">
    <property type="nucleotide sequence ID" value="NZ_QEIM01000320.1"/>
</dbReference>
<dbReference type="AlphaFoldDB" id="A0A368SYC7"/>
<evidence type="ECO:0000313" key="13">
    <source>
        <dbReference type="EMBL" id="RCV48762.1"/>
    </source>
</evidence>
<protein>
    <recommendedName>
        <fullName evidence="2">Mannitol-specific phosphotransferase enzyme IIA component</fullName>
    </recommendedName>
    <alternativeName>
        <fullName evidence="10">EIIA</fullName>
    </alternativeName>
    <alternativeName>
        <fullName evidence="11">EIII</fullName>
    </alternativeName>
    <alternativeName>
        <fullName evidence="9">PTS system mannitol-specific EIIA component</fullName>
    </alternativeName>
</protein>
<dbReference type="SUPFAM" id="SSF55804">
    <property type="entry name" value="Phoshotransferase/anion transport protein"/>
    <property type="match status" value="1"/>
</dbReference>
<dbReference type="CDD" id="cd00211">
    <property type="entry name" value="PTS_IIA_fru"/>
    <property type="match status" value="1"/>
</dbReference>
<organism evidence="13 14">
    <name type="scientific">Marinitenerispora sediminis</name>
    <dbReference type="NCBI Taxonomy" id="1931232"/>
    <lineage>
        <taxon>Bacteria</taxon>
        <taxon>Bacillati</taxon>
        <taxon>Actinomycetota</taxon>
        <taxon>Actinomycetes</taxon>
        <taxon>Streptosporangiales</taxon>
        <taxon>Nocardiopsidaceae</taxon>
        <taxon>Marinitenerispora</taxon>
    </lineage>
</organism>
<dbReference type="GO" id="GO:0090563">
    <property type="term" value="F:protein-phosphocysteine-sugar phosphotransferase activity"/>
    <property type="evidence" value="ECO:0007669"/>
    <property type="project" value="TreeGrafter"/>
</dbReference>
<reference evidence="13 14" key="1">
    <citation type="submission" date="2018-04" db="EMBL/GenBank/DDBJ databases">
        <title>Novel actinobacteria from marine sediment.</title>
        <authorList>
            <person name="Ng Z.Y."/>
            <person name="Tan G.Y.A."/>
        </authorList>
    </citation>
    <scope>NUCLEOTIDE SEQUENCE [LARGE SCALE GENOMIC DNA]</scope>
    <source>
        <strain evidence="13 14">TPS81</strain>
    </source>
</reference>
<keyword evidence="4" id="KW-0597">Phosphoprotein</keyword>
<evidence type="ECO:0000259" key="12">
    <source>
        <dbReference type="PROSITE" id="PS51094"/>
    </source>
</evidence>
<dbReference type="GO" id="GO:0016301">
    <property type="term" value="F:kinase activity"/>
    <property type="evidence" value="ECO:0007669"/>
    <property type="project" value="UniProtKB-KW"/>
</dbReference>
<keyword evidence="5 13" id="KW-0762">Sugar transport</keyword>
<proteinExistence type="predicted"/>
<comment type="function">
    <text evidence="1">The phosphoenolpyruvate-dependent sugar phosphotransferase system (sugar PTS), a major carbohydrate active transport system, catalyzes the phosphorylation of incoming sugar substrates concomitantly with their translocation across the cell membrane. The enzyme II CmtAB PTS system is involved in D-mannitol transport.</text>
</comment>
<dbReference type="Pfam" id="PF00359">
    <property type="entry name" value="PTS_EIIA_2"/>
    <property type="match status" value="1"/>
</dbReference>
<evidence type="ECO:0000256" key="7">
    <source>
        <dbReference type="ARBA" id="ARBA00022683"/>
    </source>
</evidence>
<dbReference type="GO" id="GO:0005886">
    <property type="term" value="C:plasma membrane"/>
    <property type="evidence" value="ECO:0007669"/>
    <property type="project" value="TreeGrafter"/>
</dbReference>
<keyword evidence="14" id="KW-1185">Reference proteome</keyword>
<evidence type="ECO:0000256" key="3">
    <source>
        <dbReference type="ARBA" id="ARBA00022448"/>
    </source>
</evidence>
<dbReference type="InterPro" id="IPR002178">
    <property type="entry name" value="PTS_EIIA_type-2_dom"/>
</dbReference>
<evidence type="ECO:0000256" key="1">
    <source>
        <dbReference type="ARBA" id="ARBA00002434"/>
    </source>
</evidence>
<evidence type="ECO:0000256" key="2">
    <source>
        <dbReference type="ARBA" id="ARBA00014783"/>
    </source>
</evidence>
<evidence type="ECO:0000256" key="6">
    <source>
        <dbReference type="ARBA" id="ARBA00022679"/>
    </source>
</evidence>
<accession>A0A368SYC7</accession>
<evidence type="ECO:0000256" key="8">
    <source>
        <dbReference type="ARBA" id="ARBA00022777"/>
    </source>
</evidence>
<dbReference type="InterPro" id="IPR050893">
    <property type="entry name" value="Sugar_PTS"/>
</dbReference>
<dbReference type="Proteomes" id="UP000253318">
    <property type="component" value="Unassembled WGS sequence"/>
</dbReference>
<dbReference type="PANTHER" id="PTHR30181">
    <property type="entry name" value="MANNITOL PERMEASE IIC COMPONENT"/>
    <property type="match status" value="1"/>
</dbReference>
<evidence type="ECO:0000256" key="11">
    <source>
        <dbReference type="ARBA" id="ARBA00030962"/>
    </source>
</evidence>
<evidence type="ECO:0000313" key="14">
    <source>
        <dbReference type="Proteomes" id="UP000253318"/>
    </source>
</evidence>
<feature type="domain" description="PTS EIIA type-2" evidence="12">
    <location>
        <begin position="6"/>
        <end position="145"/>
    </location>
</feature>
<keyword evidence="3" id="KW-0813">Transport</keyword>
<keyword evidence="6" id="KW-0808">Transferase</keyword>
<evidence type="ECO:0000256" key="4">
    <source>
        <dbReference type="ARBA" id="ARBA00022553"/>
    </source>
</evidence>
<dbReference type="Gene3D" id="3.40.930.10">
    <property type="entry name" value="Mannitol-specific EII, Chain A"/>
    <property type="match status" value="1"/>
</dbReference>
<evidence type="ECO:0000256" key="9">
    <source>
        <dbReference type="ARBA" id="ARBA00029908"/>
    </source>
</evidence>
<comment type="caution">
    <text evidence="13">The sequence shown here is derived from an EMBL/GenBank/DDBJ whole genome shotgun (WGS) entry which is preliminary data.</text>
</comment>
<gene>
    <name evidence="13" type="ORF">DEF24_25990</name>
</gene>
<dbReference type="PROSITE" id="PS00372">
    <property type="entry name" value="PTS_EIIA_TYPE_2_HIS"/>
    <property type="match status" value="1"/>
</dbReference>
<dbReference type="GO" id="GO:0009401">
    <property type="term" value="P:phosphoenolpyruvate-dependent sugar phosphotransferase system"/>
    <property type="evidence" value="ECO:0007669"/>
    <property type="project" value="UniProtKB-KW"/>
</dbReference>
<keyword evidence="7" id="KW-0598">Phosphotransferase system</keyword>